<dbReference type="AlphaFoldDB" id="A0A1K0G7H3"/>
<proteinExistence type="predicted"/>
<sequence>MFCPMAWIIPKLESQSFATLPPLCDNRGTHNSPEEKLLAIQRFYTALFILMPSTQLTEEAASTLLSSVQGRISSTTHHLCEAPFTMDKLCSVLVQSQEMSTPGLDGISYPLFHILGTTALEKLCRLGNALLCGHHLPDGKPMLRGVLLPKKGDLGLLQNYHLLSIAASSFWLLGGAILKCLQAATQEVISPSQTGFILGHHSASNVITLYLLQHAVQTGKVLGPIWVLNLDQHKAYDRGDPMSCLLYNFSLQPMLDYAKHHHQAGIELNWDADNPMFASSLAFADDILLIVSTRHDLMNFLDALNLYRRASNAKVNKTKSQAFSLSKDQSLADDSLKADIPYPILNDEQAEIIHLGYPFRLDGGIPHITIEWRLASLQAKVNILSTAKTTLLARAQMINAFLLSKLWHTIRLCPIPYTLQHHLNSILNPFLFLGQRNWIHHAYVVSPRHLGGLGVIDTDTMSIALIGQMAANLLQSKEPIEWNSIVVQGLLALPFYNDMFCYTWPEIHATNAQHWEHHGLHVWGDLLWYNPNERGKIDHPYVCTNAYPLVPPSPAGCKNNYIASQGHPATYELFSTAAGRLLARHWVDMWDKLHPTVCSKLLDTSKIFAIHPNHAKSKKNLCPHDCLFNIDTIGLPFPWHLVTLAEKPIAAYTVKHARTFLSSSNVIKPQWPFEATDTQWWQVWEWYNHASLLTSEALSDVFLFLHSWPWLAQKPRGDRRLTNHNILNNDPIALRTLAHQADTSEAIIDTYREEHVFRVSSCMLCNDPKDSTIHGFIKCDYAQ</sequence>
<name>A0A1K0G7H3_9BASI</name>
<evidence type="ECO:0000313" key="2">
    <source>
        <dbReference type="Proteomes" id="UP000179920"/>
    </source>
</evidence>
<reference evidence="2" key="1">
    <citation type="submission" date="2016-04" db="EMBL/GenBank/DDBJ databases">
        <authorList>
            <person name="Guldener U."/>
            <person name="Guldener U."/>
        </authorList>
    </citation>
    <scope>NUCLEOTIDE SEQUENCE [LARGE SCALE GENOMIC DNA]</scope>
    <source>
        <strain evidence="2">UB2112</strain>
    </source>
</reference>
<gene>
    <name evidence="1" type="ORF">UBRO_20193</name>
</gene>
<dbReference type="PANTHER" id="PTHR19446">
    <property type="entry name" value="REVERSE TRANSCRIPTASES"/>
    <property type="match status" value="1"/>
</dbReference>
<evidence type="ECO:0000313" key="1">
    <source>
        <dbReference type="EMBL" id="SAM83594.1"/>
    </source>
</evidence>
<accession>A0A1K0G7H3</accession>
<dbReference type="EMBL" id="LT558127">
    <property type="protein sequence ID" value="SAM83594.1"/>
    <property type="molecule type" value="Genomic_DNA"/>
</dbReference>
<organism evidence="1 2">
    <name type="scientific">Ustilago bromivora</name>
    <dbReference type="NCBI Taxonomy" id="307758"/>
    <lineage>
        <taxon>Eukaryota</taxon>
        <taxon>Fungi</taxon>
        <taxon>Dikarya</taxon>
        <taxon>Basidiomycota</taxon>
        <taxon>Ustilaginomycotina</taxon>
        <taxon>Ustilaginomycetes</taxon>
        <taxon>Ustilaginales</taxon>
        <taxon>Ustilaginaceae</taxon>
        <taxon>Ustilago</taxon>
    </lineage>
</organism>
<protein>
    <submittedName>
        <fullName evidence="1">Related to Retrovirus-related POL polyprotein</fullName>
    </submittedName>
</protein>
<dbReference type="Proteomes" id="UP000179920">
    <property type="component" value="Chromosome XI"/>
</dbReference>